<organism evidence="3 4">
    <name type="scientific">Nitrosopumilus zosterae</name>
    <dbReference type="NCBI Taxonomy" id="718286"/>
    <lineage>
        <taxon>Archaea</taxon>
        <taxon>Nitrososphaerota</taxon>
        <taxon>Nitrososphaeria</taxon>
        <taxon>Nitrosopumilales</taxon>
        <taxon>Nitrosopumilaceae</taxon>
        <taxon>Nitrosopumilus</taxon>
    </lineage>
</organism>
<name>A0A2S2KSA9_9ARCH</name>
<comment type="caution">
    <text evidence="3">The sequence shown here is derived from an EMBL/GenBank/DDBJ whole genome shotgun (WGS) entry which is preliminary data.</text>
</comment>
<dbReference type="Pfam" id="PF19403">
    <property type="entry name" value="SpaA_2"/>
    <property type="match status" value="1"/>
</dbReference>
<dbReference type="InterPro" id="IPR055890">
    <property type="entry name" value="DUF7467"/>
</dbReference>
<dbReference type="GeneID" id="76209171"/>
<evidence type="ECO:0000313" key="4">
    <source>
        <dbReference type="Proteomes" id="UP000245829"/>
    </source>
</evidence>
<dbReference type="OrthoDB" id="379933at2157"/>
<dbReference type="Proteomes" id="UP000245829">
    <property type="component" value="Unassembled WGS sequence"/>
</dbReference>
<reference evidence="3 4" key="1">
    <citation type="submission" date="2018-05" db="EMBL/GenBank/DDBJ databases">
        <title>genome sequencing of Nitrosopumilus sp. NM25.</title>
        <authorList>
            <person name="Mori K."/>
            <person name="Nakagawa T."/>
        </authorList>
    </citation>
    <scope>NUCLEOTIDE SEQUENCE [LARGE SCALE GENOMIC DNA]</scope>
    <source>
        <strain evidence="3 4">NM25</strain>
    </source>
</reference>
<evidence type="ECO:0000313" key="3">
    <source>
        <dbReference type="EMBL" id="GBH34536.1"/>
    </source>
</evidence>
<dbReference type="InterPro" id="IPR045826">
    <property type="entry name" value="SpaA_PFL_dom_2"/>
</dbReference>
<keyword evidence="4" id="KW-1185">Reference proteome</keyword>
<sequence>MTKLKTTLTISTIAAILIIGGFVSETPNAFSTYGGNHDNHDNYHYDDCDDRHHDKNRHDDCDNEPKDPCDCEKPDTLKFIFSTPSGEIDSEFKIEVYKKLNDIGNKDKKLMSIVGVTNLGDYQIESSNFGKDKLNSNTVIAIYKIVENQDDVLVSSMEIHTSCSQPLYKGLTVINSGYAVEITDGLKNSETSISESDPLTCEDDPVKMGSITIRKAITNDNGGDAAPADFTIMLTNVETNEEIILNHDQDESSDPLVNLNKVPVGTYKISESIADTVTATYTTVLITGDNQCPTMVEEEFTIKKGKSITCTIYNDDNGDGSGGPGGIVFQNNSMEINIEETAIDTLDSCDHYVNGIKTDPCIQIIGDSGNIGIVDSELSSTNTIVLFSVVEKTIDPDEGATNADCRLERIIAHDSTSDFLRDNDGNLPMNPTDNLMVFLGCSGIDSGKVYKINYVMIDPTMGS</sequence>
<dbReference type="RefSeq" id="WP_146196000.1">
    <property type="nucleotide sequence ID" value="NZ_AP026695.1"/>
</dbReference>
<dbReference type="EMBL" id="BGKI01000007">
    <property type="protein sequence ID" value="GBH34536.1"/>
    <property type="molecule type" value="Genomic_DNA"/>
</dbReference>
<feature type="domain" description="DUF7467" evidence="2">
    <location>
        <begin position="93"/>
        <end position="170"/>
    </location>
</feature>
<protein>
    <recommendedName>
        <fullName evidence="5">Prealbumin-like fold domain-containing protein</fullName>
    </recommendedName>
</protein>
<dbReference type="AlphaFoldDB" id="A0A2S2KSA9"/>
<evidence type="ECO:0008006" key="5">
    <source>
        <dbReference type="Google" id="ProtNLM"/>
    </source>
</evidence>
<evidence type="ECO:0000259" key="1">
    <source>
        <dbReference type="Pfam" id="PF19403"/>
    </source>
</evidence>
<accession>A0A2S2KSA9</accession>
<evidence type="ECO:0000259" key="2">
    <source>
        <dbReference type="Pfam" id="PF24269"/>
    </source>
</evidence>
<dbReference type="Pfam" id="PF24269">
    <property type="entry name" value="DUF7467"/>
    <property type="match status" value="1"/>
</dbReference>
<gene>
    <name evidence="3" type="ORF">NZNM25_13270</name>
</gene>
<feature type="domain" description="SpaA-like prealbumin fold" evidence="1">
    <location>
        <begin position="210"/>
        <end position="312"/>
    </location>
</feature>
<proteinExistence type="predicted"/>